<dbReference type="Pfam" id="PF00756">
    <property type="entry name" value="Esterase"/>
    <property type="match status" value="1"/>
</dbReference>
<dbReference type="KEGG" id="ahk:NCTC10172_00757"/>
<dbReference type="InterPro" id="IPR029058">
    <property type="entry name" value="AB_hydrolase_fold"/>
</dbReference>
<dbReference type="PANTHER" id="PTHR48098:SF6">
    <property type="entry name" value="FERRI-BACILLIBACTIN ESTERASE BESA"/>
    <property type="match status" value="1"/>
</dbReference>
<dbReference type="RefSeq" id="WP_035368343.1">
    <property type="nucleotide sequence ID" value="NZ_LR215050.1"/>
</dbReference>
<dbReference type="InterPro" id="IPR000801">
    <property type="entry name" value="Esterase-like"/>
</dbReference>
<dbReference type="Gene3D" id="3.40.50.1820">
    <property type="entry name" value="alpha/beta hydrolase"/>
    <property type="match status" value="1"/>
</dbReference>
<reference evidence="1 2" key="1">
    <citation type="submission" date="2019-01" db="EMBL/GenBank/DDBJ databases">
        <authorList>
            <consortium name="Pathogen Informatics"/>
        </authorList>
    </citation>
    <scope>NUCLEOTIDE SEQUENCE [LARGE SCALE GENOMIC DNA]</scope>
    <source>
        <strain evidence="1 2">NCTC10172</strain>
    </source>
</reference>
<dbReference type="EMBL" id="LR215050">
    <property type="protein sequence ID" value="VEU82737.1"/>
    <property type="molecule type" value="Genomic_DNA"/>
</dbReference>
<protein>
    <submittedName>
        <fullName evidence="1">Ferri-bacillibactin esterase BesA</fullName>
        <ecNumber evidence="1">3.1.-.-</ecNumber>
    </submittedName>
</protein>
<dbReference type="AlphaFoldDB" id="A0A449BK80"/>
<organism evidence="1 2">
    <name type="scientific">Acholeplasma hippikon</name>
    <dbReference type="NCBI Taxonomy" id="264636"/>
    <lineage>
        <taxon>Bacteria</taxon>
        <taxon>Bacillati</taxon>
        <taxon>Mycoplasmatota</taxon>
        <taxon>Mollicutes</taxon>
        <taxon>Acholeplasmatales</taxon>
        <taxon>Acholeplasmataceae</taxon>
        <taxon>Acholeplasma</taxon>
    </lineage>
</organism>
<keyword evidence="2" id="KW-1185">Reference proteome</keyword>
<keyword evidence="1" id="KW-0378">Hydrolase</keyword>
<dbReference type="Proteomes" id="UP000290909">
    <property type="component" value="Chromosome"/>
</dbReference>
<dbReference type="EC" id="3.1.-.-" evidence="1"/>
<dbReference type="GO" id="GO:0016787">
    <property type="term" value="F:hydrolase activity"/>
    <property type="evidence" value="ECO:0007669"/>
    <property type="project" value="UniProtKB-KW"/>
</dbReference>
<accession>A0A449BK80</accession>
<name>A0A449BK80_9MOLU</name>
<evidence type="ECO:0000313" key="2">
    <source>
        <dbReference type="Proteomes" id="UP000290909"/>
    </source>
</evidence>
<evidence type="ECO:0000313" key="1">
    <source>
        <dbReference type="EMBL" id="VEU82737.1"/>
    </source>
</evidence>
<proteinExistence type="predicted"/>
<sequence length="256" mass="29683">MITVMKFKSQILNQERTIRIFIPDEASGPYQVLYMYDGQNLFDKTHATFSQIWDMETQVNRMLKAGLIPPLMIVGIDSTLERLDEYSPFSNDLIYKTMSDEFRVEPYGDKTNQFIVDELMPFINDQYHTLHSYNHIAGSSLGGLMALHAGLTYPKKFRGVGIFSLAAHFNKPALKQLLQNKQPERNQRYYIVLGTNESNSTSESLNKEYLDVSNTVNVAIRKRVDKVFYRAFKDGKHNENFWASLVPSFLYFLFEK</sequence>
<dbReference type="SUPFAM" id="SSF53474">
    <property type="entry name" value="alpha/beta-Hydrolases"/>
    <property type="match status" value="1"/>
</dbReference>
<dbReference type="InterPro" id="IPR050583">
    <property type="entry name" value="Mycobacterial_A85_antigen"/>
</dbReference>
<dbReference type="PANTHER" id="PTHR48098">
    <property type="entry name" value="ENTEROCHELIN ESTERASE-RELATED"/>
    <property type="match status" value="1"/>
</dbReference>
<gene>
    <name evidence="1" type="primary">besA</name>
    <name evidence="1" type="ORF">NCTC10172_00757</name>
</gene>